<feature type="transmembrane region" description="Helical" evidence="6">
    <location>
        <begin position="40"/>
        <end position="59"/>
    </location>
</feature>
<evidence type="ECO:0000256" key="4">
    <source>
        <dbReference type="ARBA" id="ARBA00022989"/>
    </source>
</evidence>
<evidence type="ECO:0000256" key="5">
    <source>
        <dbReference type="ARBA" id="ARBA00023136"/>
    </source>
</evidence>
<keyword evidence="8" id="KW-1185">Reference proteome</keyword>
<accession>A0A398CKH8</accession>
<dbReference type="GO" id="GO:0022857">
    <property type="term" value="F:transmembrane transporter activity"/>
    <property type="evidence" value="ECO:0007669"/>
    <property type="project" value="InterPro"/>
</dbReference>
<keyword evidence="5 6" id="KW-0472">Membrane</keyword>
<feature type="transmembrane region" description="Helical" evidence="6">
    <location>
        <begin position="272"/>
        <end position="291"/>
    </location>
</feature>
<dbReference type="RefSeq" id="WP_119152515.1">
    <property type="nucleotide sequence ID" value="NZ_JBHSOV010000044.1"/>
</dbReference>
<comment type="subcellular location">
    <subcellularLocation>
        <location evidence="1">Cell membrane</location>
        <topology evidence="1">Multi-pass membrane protein</topology>
    </subcellularLocation>
</comment>
<dbReference type="OrthoDB" id="9813906at2"/>
<protein>
    <submittedName>
        <fullName evidence="7">ABC transporter permease</fullName>
    </submittedName>
</protein>
<dbReference type="Proteomes" id="UP000266340">
    <property type="component" value="Unassembled WGS sequence"/>
</dbReference>
<feature type="transmembrane region" description="Helical" evidence="6">
    <location>
        <begin position="121"/>
        <end position="142"/>
    </location>
</feature>
<feature type="transmembrane region" description="Helical" evidence="6">
    <location>
        <begin position="71"/>
        <end position="88"/>
    </location>
</feature>
<feature type="transmembrane region" description="Helical" evidence="6">
    <location>
        <begin position="297"/>
        <end position="313"/>
    </location>
</feature>
<gene>
    <name evidence="7" type="ORF">D3H35_28715</name>
</gene>
<sequence length="319" mass="33577">MISMPYTQLVRGGLKTGILYLIFAVSFLVVGFFVEGFGGLSHLSYLIQIAGFLGIVAAGQNMIMLTGGIDLSCGMIISFCGIVFAQLINSGYGFLGGILLTLLCGSLLGLANGLGVSFLKVPALVMTLATASVYQGISMVMTNGRTSSITAEGFQGWVNDKWFFGFNGVVFTWLVVILVVVFLLTNTKIGKKIYYSGSNMTAAVHSGINPKSVSLFVFTSAGFLYAIVGILLVGFTARSYFTMGNTYQFMSIAAVVVGGTSILGGKGSYLGTIAGALLLTLIQSLLILFKIPYGGQLAAQGAIILALVIIYSLQSPKQT</sequence>
<evidence type="ECO:0000313" key="8">
    <source>
        <dbReference type="Proteomes" id="UP000266340"/>
    </source>
</evidence>
<feature type="transmembrane region" description="Helical" evidence="6">
    <location>
        <begin position="94"/>
        <end position="114"/>
    </location>
</feature>
<evidence type="ECO:0000256" key="2">
    <source>
        <dbReference type="ARBA" id="ARBA00022475"/>
    </source>
</evidence>
<dbReference type="EMBL" id="QXJM01000056">
    <property type="protein sequence ID" value="RIE00397.1"/>
    <property type="molecule type" value="Genomic_DNA"/>
</dbReference>
<feature type="transmembrane region" description="Helical" evidence="6">
    <location>
        <begin position="12"/>
        <end position="34"/>
    </location>
</feature>
<keyword evidence="2" id="KW-1003">Cell membrane</keyword>
<proteinExistence type="predicted"/>
<dbReference type="GO" id="GO:0005886">
    <property type="term" value="C:plasma membrane"/>
    <property type="evidence" value="ECO:0007669"/>
    <property type="project" value="UniProtKB-SubCell"/>
</dbReference>
<name>A0A398CKH8_9BACL</name>
<evidence type="ECO:0000313" key="7">
    <source>
        <dbReference type="EMBL" id="RIE00397.1"/>
    </source>
</evidence>
<evidence type="ECO:0000256" key="1">
    <source>
        <dbReference type="ARBA" id="ARBA00004651"/>
    </source>
</evidence>
<keyword evidence="3 6" id="KW-0812">Transmembrane</keyword>
<evidence type="ECO:0000256" key="6">
    <source>
        <dbReference type="SAM" id="Phobius"/>
    </source>
</evidence>
<feature type="transmembrane region" description="Helical" evidence="6">
    <location>
        <begin position="247"/>
        <end position="265"/>
    </location>
</feature>
<keyword evidence="4 6" id="KW-1133">Transmembrane helix</keyword>
<dbReference type="CDD" id="cd06579">
    <property type="entry name" value="TM_PBP1_transp_AraH_like"/>
    <property type="match status" value="1"/>
</dbReference>
<dbReference type="PANTHER" id="PTHR32196">
    <property type="entry name" value="ABC TRANSPORTER PERMEASE PROTEIN YPHD-RELATED-RELATED"/>
    <property type="match status" value="1"/>
</dbReference>
<organism evidence="7 8">
    <name type="scientific">Cohnella faecalis</name>
    <dbReference type="NCBI Taxonomy" id="2315694"/>
    <lineage>
        <taxon>Bacteria</taxon>
        <taxon>Bacillati</taxon>
        <taxon>Bacillota</taxon>
        <taxon>Bacilli</taxon>
        <taxon>Bacillales</taxon>
        <taxon>Paenibacillaceae</taxon>
        <taxon>Cohnella</taxon>
    </lineage>
</organism>
<dbReference type="PANTHER" id="PTHR32196:SF72">
    <property type="entry name" value="RIBOSE IMPORT PERMEASE PROTEIN RBSC"/>
    <property type="match status" value="1"/>
</dbReference>
<feature type="transmembrane region" description="Helical" evidence="6">
    <location>
        <begin position="162"/>
        <end position="184"/>
    </location>
</feature>
<dbReference type="Pfam" id="PF02653">
    <property type="entry name" value="BPD_transp_2"/>
    <property type="match status" value="1"/>
</dbReference>
<comment type="caution">
    <text evidence="7">The sequence shown here is derived from an EMBL/GenBank/DDBJ whole genome shotgun (WGS) entry which is preliminary data.</text>
</comment>
<dbReference type="InterPro" id="IPR001851">
    <property type="entry name" value="ABC_transp_permease"/>
</dbReference>
<feature type="transmembrane region" description="Helical" evidence="6">
    <location>
        <begin position="215"/>
        <end position="235"/>
    </location>
</feature>
<evidence type="ECO:0000256" key="3">
    <source>
        <dbReference type="ARBA" id="ARBA00022692"/>
    </source>
</evidence>
<reference evidence="7 8" key="1">
    <citation type="submission" date="2018-09" db="EMBL/GenBank/DDBJ databases">
        <title>Cohnella cavernae sp. nov., isolated from a karst cave.</title>
        <authorList>
            <person name="Zhu H."/>
        </authorList>
    </citation>
    <scope>NUCLEOTIDE SEQUENCE [LARGE SCALE GENOMIC DNA]</scope>
    <source>
        <strain evidence="7 8">K2E09-144</strain>
    </source>
</reference>
<dbReference type="AlphaFoldDB" id="A0A398CKH8"/>